<dbReference type="AlphaFoldDB" id="A0A5K1JJW3"/>
<proteinExistence type="predicted"/>
<keyword evidence="2" id="KW-0812">Transmembrane</keyword>
<dbReference type="EMBL" id="CABWIH010000131">
    <property type="protein sequence ID" value="VWM05261.1"/>
    <property type="molecule type" value="Genomic_DNA"/>
</dbReference>
<accession>A0A5K1JJW3</accession>
<dbReference type="RefSeq" id="WP_152073645.1">
    <property type="nucleotide sequence ID" value="NZ_CAAKNY010000016.1"/>
</dbReference>
<reference evidence="4 5" key="1">
    <citation type="submission" date="2019-10" db="EMBL/GenBank/DDBJ databases">
        <authorList>
            <person name="Wolf R A."/>
        </authorList>
    </citation>
    <scope>NUCLEOTIDE SEQUENCE [LARGE SCALE GENOMIC DNA]</scope>
    <source>
        <strain evidence="4">Collinsella_aerofaciens_AK_138A</strain>
    </source>
</reference>
<gene>
    <name evidence="4" type="ORF">LMKDKBCB_00669</name>
</gene>
<feature type="domain" description="Zinc-ribbon" evidence="3">
    <location>
        <begin position="2"/>
        <end position="24"/>
    </location>
</feature>
<keyword evidence="2" id="KW-0472">Membrane</keyword>
<feature type="region of interest" description="Disordered" evidence="1">
    <location>
        <begin position="30"/>
        <end position="57"/>
    </location>
</feature>
<keyword evidence="2" id="KW-1133">Transmembrane helix</keyword>
<name>A0A5K1JJW3_9ACTN</name>
<evidence type="ECO:0000256" key="2">
    <source>
        <dbReference type="SAM" id="Phobius"/>
    </source>
</evidence>
<evidence type="ECO:0000313" key="5">
    <source>
        <dbReference type="Proteomes" id="UP000330807"/>
    </source>
</evidence>
<sequence length="279" mass="29659">MFCQKCGQQVPDGSTFCTHCGASLAGGSVPTPTGAGPSSAPGLTQSMPPVAPAPQKPKSKVPIVIAVACAAVVLLGGGTVFALAMLNGSKSSDTQISVIDTGSSDEKDSSAKKKRDKSKAKESSSSDDEAVSEDESAYYGSGDSDDFLTDVQTYTNDLHPYSMSIPNRFEMEDTSSGSGARYKDPETGFVINLFGYVNINEETAHEMFVDADTSGKADLYTAEGDNWYVVSWREDDTIIYEKTIVTDSTIATAHLEYSTANRDMGSKIIDTLLPTFQVD</sequence>
<protein>
    <submittedName>
        <fullName evidence="4">Zinc-ribbon domain protein</fullName>
    </submittedName>
</protein>
<dbReference type="Pfam" id="PF13240">
    <property type="entry name" value="Zn_Ribbon_1"/>
    <property type="match status" value="1"/>
</dbReference>
<dbReference type="Proteomes" id="UP000330807">
    <property type="component" value="Unassembled WGS sequence"/>
</dbReference>
<dbReference type="InterPro" id="IPR026870">
    <property type="entry name" value="Zinc_ribbon_dom"/>
</dbReference>
<feature type="compositionally biased region" description="Acidic residues" evidence="1">
    <location>
        <begin position="125"/>
        <end position="136"/>
    </location>
</feature>
<evidence type="ECO:0000313" key="4">
    <source>
        <dbReference type="EMBL" id="VWM05261.1"/>
    </source>
</evidence>
<evidence type="ECO:0000259" key="3">
    <source>
        <dbReference type="Pfam" id="PF13240"/>
    </source>
</evidence>
<feature type="transmembrane region" description="Helical" evidence="2">
    <location>
        <begin position="63"/>
        <end position="86"/>
    </location>
</feature>
<organism evidence="4 5">
    <name type="scientific">Collinsella aerofaciens</name>
    <dbReference type="NCBI Taxonomy" id="74426"/>
    <lineage>
        <taxon>Bacteria</taxon>
        <taxon>Bacillati</taxon>
        <taxon>Actinomycetota</taxon>
        <taxon>Coriobacteriia</taxon>
        <taxon>Coriobacteriales</taxon>
        <taxon>Coriobacteriaceae</taxon>
        <taxon>Collinsella</taxon>
    </lineage>
</organism>
<feature type="region of interest" description="Disordered" evidence="1">
    <location>
        <begin position="94"/>
        <end position="144"/>
    </location>
</feature>
<evidence type="ECO:0000256" key="1">
    <source>
        <dbReference type="SAM" id="MobiDB-lite"/>
    </source>
</evidence>
<dbReference type="OrthoDB" id="3193439at2"/>